<dbReference type="Proteomes" id="UP001642409">
    <property type="component" value="Unassembled WGS sequence"/>
</dbReference>
<name>A0AA86NJU7_9EUKA</name>
<keyword evidence="3" id="KW-1185">Reference proteome</keyword>
<dbReference type="EMBL" id="CAXDID020000441">
    <property type="protein sequence ID" value="CAL6092106.1"/>
    <property type="molecule type" value="Genomic_DNA"/>
</dbReference>
<sequence length="101" mass="12014">MFRLLFLNQFIVAEWVHIIRRTSLYLKQIGYSVKTQKSQKRCFGPLSGRNTYSGHYMIFEHNLYQRRRSVPKQGEVPAQVFQRAPTEFPPGIRSTVSKRYF</sequence>
<reference evidence="1" key="1">
    <citation type="submission" date="2023-06" db="EMBL/GenBank/DDBJ databases">
        <authorList>
            <person name="Kurt Z."/>
        </authorList>
    </citation>
    <scope>NUCLEOTIDE SEQUENCE</scope>
</reference>
<protein>
    <submittedName>
        <fullName evidence="2">Hypothetical_protein</fullName>
    </submittedName>
</protein>
<proteinExistence type="predicted"/>
<dbReference type="EMBL" id="CATOUU010000198">
    <property type="protein sequence ID" value="CAI9920296.1"/>
    <property type="molecule type" value="Genomic_DNA"/>
</dbReference>
<gene>
    <name evidence="2" type="ORF">HINF_LOCUS66107</name>
    <name evidence="1" type="ORF">HINF_LOCUS7941</name>
</gene>
<evidence type="ECO:0000313" key="1">
    <source>
        <dbReference type="EMBL" id="CAI9920296.1"/>
    </source>
</evidence>
<evidence type="ECO:0000313" key="2">
    <source>
        <dbReference type="EMBL" id="CAL6092106.1"/>
    </source>
</evidence>
<comment type="caution">
    <text evidence="1">The sequence shown here is derived from an EMBL/GenBank/DDBJ whole genome shotgun (WGS) entry which is preliminary data.</text>
</comment>
<dbReference type="AlphaFoldDB" id="A0AA86NJU7"/>
<reference evidence="2 3" key="2">
    <citation type="submission" date="2024-07" db="EMBL/GenBank/DDBJ databases">
        <authorList>
            <person name="Akdeniz Z."/>
        </authorList>
    </citation>
    <scope>NUCLEOTIDE SEQUENCE [LARGE SCALE GENOMIC DNA]</scope>
</reference>
<evidence type="ECO:0000313" key="3">
    <source>
        <dbReference type="Proteomes" id="UP001642409"/>
    </source>
</evidence>
<organism evidence="1">
    <name type="scientific">Hexamita inflata</name>
    <dbReference type="NCBI Taxonomy" id="28002"/>
    <lineage>
        <taxon>Eukaryota</taxon>
        <taxon>Metamonada</taxon>
        <taxon>Diplomonadida</taxon>
        <taxon>Hexamitidae</taxon>
        <taxon>Hexamitinae</taxon>
        <taxon>Hexamita</taxon>
    </lineage>
</organism>
<accession>A0AA86NJU7</accession>